<organism evidence="2 3">
    <name type="scientific">Anopheles maculatus</name>
    <dbReference type="NCBI Taxonomy" id="74869"/>
    <lineage>
        <taxon>Eukaryota</taxon>
        <taxon>Metazoa</taxon>
        <taxon>Ecdysozoa</taxon>
        <taxon>Arthropoda</taxon>
        <taxon>Hexapoda</taxon>
        <taxon>Insecta</taxon>
        <taxon>Pterygota</taxon>
        <taxon>Neoptera</taxon>
        <taxon>Endopterygota</taxon>
        <taxon>Diptera</taxon>
        <taxon>Nematocera</taxon>
        <taxon>Culicoidea</taxon>
        <taxon>Culicidae</taxon>
        <taxon>Anophelinae</taxon>
        <taxon>Anopheles</taxon>
        <taxon>Anopheles maculatus group</taxon>
    </lineage>
</organism>
<feature type="region of interest" description="Disordered" evidence="1">
    <location>
        <begin position="86"/>
        <end position="122"/>
    </location>
</feature>
<sequence length="122" mass="13033">MSETPEKELSALELGDLYVSLPLNMAESCDPDNEAQSAAVGENRVGEVPFDTGIGDALIGEVKPDSCDDEAAPWNPTWDVATAEDDEQAVEYSDDENVEKEADHTGESCDPDNEEQAAALGE</sequence>
<evidence type="ECO:0000256" key="1">
    <source>
        <dbReference type="SAM" id="MobiDB-lite"/>
    </source>
</evidence>
<proteinExistence type="predicted"/>
<protein>
    <submittedName>
        <fullName evidence="2">Uncharacterized protein</fullName>
    </submittedName>
</protein>
<reference evidence="2" key="2">
    <citation type="submission" date="2020-05" db="UniProtKB">
        <authorList>
            <consortium name="EnsemblMetazoa"/>
        </authorList>
    </citation>
    <scope>IDENTIFICATION</scope>
    <source>
        <strain evidence="2">maculatus3</strain>
    </source>
</reference>
<feature type="compositionally biased region" description="Acidic residues" evidence="1">
    <location>
        <begin position="86"/>
        <end position="98"/>
    </location>
</feature>
<name>A0A182T1M2_9DIPT</name>
<evidence type="ECO:0000313" key="3">
    <source>
        <dbReference type="Proteomes" id="UP000075901"/>
    </source>
</evidence>
<dbReference type="EnsemblMetazoa" id="AMAM017803-RA">
    <property type="protein sequence ID" value="AMAM017803-PA"/>
    <property type="gene ID" value="AMAM017803"/>
</dbReference>
<dbReference type="VEuPathDB" id="VectorBase:AMAM017803"/>
<dbReference type="Proteomes" id="UP000075901">
    <property type="component" value="Unassembled WGS sequence"/>
</dbReference>
<evidence type="ECO:0000313" key="2">
    <source>
        <dbReference type="EnsemblMetazoa" id="AMAM017803-PA"/>
    </source>
</evidence>
<reference evidence="3" key="1">
    <citation type="submission" date="2013-09" db="EMBL/GenBank/DDBJ databases">
        <title>The Genome Sequence of Anopheles maculatus species B.</title>
        <authorList>
            <consortium name="The Broad Institute Genomics Platform"/>
            <person name="Neafsey D.E."/>
            <person name="Besansky N."/>
            <person name="Howell P."/>
            <person name="Walton C."/>
            <person name="Young S.K."/>
            <person name="Zeng Q."/>
            <person name="Gargeya S."/>
            <person name="Fitzgerald M."/>
            <person name="Haas B."/>
            <person name="Abouelleil A."/>
            <person name="Allen A.W."/>
            <person name="Alvarado L."/>
            <person name="Arachchi H.M."/>
            <person name="Berlin A.M."/>
            <person name="Chapman S.B."/>
            <person name="Gainer-Dewar J."/>
            <person name="Goldberg J."/>
            <person name="Griggs A."/>
            <person name="Gujja S."/>
            <person name="Hansen M."/>
            <person name="Howarth C."/>
            <person name="Imamovic A."/>
            <person name="Ireland A."/>
            <person name="Larimer J."/>
            <person name="McCowan C."/>
            <person name="Murphy C."/>
            <person name="Pearson M."/>
            <person name="Poon T.W."/>
            <person name="Priest M."/>
            <person name="Roberts A."/>
            <person name="Saif S."/>
            <person name="Shea T."/>
            <person name="Sisk P."/>
            <person name="Sykes S."/>
            <person name="Wortman J."/>
            <person name="Nusbaum C."/>
            <person name="Birren B."/>
        </authorList>
    </citation>
    <scope>NUCLEOTIDE SEQUENCE [LARGE SCALE GENOMIC DNA]</scope>
    <source>
        <strain evidence="3">maculatus3</strain>
    </source>
</reference>
<dbReference type="AlphaFoldDB" id="A0A182T1M2"/>
<keyword evidence="3" id="KW-1185">Reference proteome</keyword>
<accession>A0A182T1M2</accession>